<dbReference type="SMART" id="SM00388">
    <property type="entry name" value="HisKA"/>
    <property type="match status" value="1"/>
</dbReference>
<dbReference type="SUPFAM" id="SSF55874">
    <property type="entry name" value="ATPase domain of HSP90 chaperone/DNA topoisomerase II/histidine kinase"/>
    <property type="match status" value="1"/>
</dbReference>
<accession>A0ABS4KLK7</accession>
<proteinExistence type="predicted"/>
<dbReference type="InterPro" id="IPR036097">
    <property type="entry name" value="HisK_dim/P_sf"/>
</dbReference>
<dbReference type="PANTHER" id="PTHR43065">
    <property type="entry name" value="SENSOR HISTIDINE KINASE"/>
    <property type="match status" value="1"/>
</dbReference>
<dbReference type="SUPFAM" id="SSF47384">
    <property type="entry name" value="Homodimeric domain of signal transducing histidine kinase"/>
    <property type="match status" value="1"/>
</dbReference>
<keyword evidence="8" id="KW-0902">Two-component regulatory system</keyword>
<dbReference type="GO" id="GO:0016301">
    <property type="term" value="F:kinase activity"/>
    <property type="evidence" value="ECO:0007669"/>
    <property type="project" value="UniProtKB-KW"/>
</dbReference>
<dbReference type="Pfam" id="PF00497">
    <property type="entry name" value="SBP_bac_3"/>
    <property type="match status" value="1"/>
</dbReference>
<keyword evidence="12" id="KW-1185">Reference proteome</keyword>
<dbReference type="PRINTS" id="PR00344">
    <property type="entry name" value="BCTRLSENSOR"/>
</dbReference>
<dbReference type="Gene3D" id="1.10.287.130">
    <property type="match status" value="1"/>
</dbReference>
<evidence type="ECO:0000256" key="8">
    <source>
        <dbReference type="ARBA" id="ARBA00023012"/>
    </source>
</evidence>
<gene>
    <name evidence="11" type="ORF">J2Z35_001296</name>
</gene>
<comment type="catalytic activity">
    <reaction evidence="1">
        <text>ATP + protein L-histidine = ADP + protein N-phospho-L-histidine.</text>
        <dbReference type="EC" id="2.7.13.3"/>
    </reaction>
</comment>
<evidence type="ECO:0000313" key="12">
    <source>
        <dbReference type="Proteomes" id="UP001314903"/>
    </source>
</evidence>
<dbReference type="Pfam" id="PF02518">
    <property type="entry name" value="HATPase_c"/>
    <property type="match status" value="1"/>
</dbReference>
<keyword evidence="3" id="KW-0597">Phosphoprotein</keyword>
<dbReference type="SMART" id="SM00387">
    <property type="entry name" value="HATPase_c"/>
    <property type="match status" value="1"/>
</dbReference>
<reference evidence="11 12" key="1">
    <citation type="submission" date="2021-03" db="EMBL/GenBank/DDBJ databases">
        <title>Genomic Encyclopedia of Type Strains, Phase IV (KMG-IV): sequencing the most valuable type-strain genomes for metagenomic binning, comparative biology and taxonomic classification.</title>
        <authorList>
            <person name="Goeker M."/>
        </authorList>
    </citation>
    <scope>NUCLEOTIDE SEQUENCE [LARGE SCALE GENOMIC DNA]</scope>
    <source>
        <strain evidence="11 12">DSM 27512</strain>
    </source>
</reference>
<dbReference type="EMBL" id="JAGGLI010000012">
    <property type="protein sequence ID" value="MBP2027499.1"/>
    <property type="molecule type" value="Genomic_DNA"/>
</dbReference>
<dbReference type="Proteomes" id="UP001314903">
    <property type="component" value="Unassembled WGS sequence"/>
</dbReference>
<evidence type="ECO:0000256" key="5">
    <source>
        <dbReference type="ARBA" id="ARBA00022741"/>
    </source>
</evidence>
<keyword evidence="5" id="KW-0547">Nucleotide-binding</keyword>
<dbReference type="InterPro" id="IPR005467">
    <property type="entry name" value="His_kinase_dom"/>
</dbReference>
<feature type="domain" description="Histidine kinase" evidence="10">
    <location>
        <begin position="343"/>
        <end position="554"/>
    </location>
</feature>
<dbReference type="SUPFAM" id="SSF53850">
    <property type="entry name" value="Periplasmic binding protein-like II"/>
    <property type="match status" value="1"/>
</dbReference>
<dbReference type="Gene3D" id="3.40.190.10">
    <property type="entry name" value="Periplasmic binding protein-like II"/>
    <property type="match status" value="2"/>
</dbReference>
<feature type="transmembrane region" description="Helical" evidence="9">
    <location>
        <begin position="6"/>
        <end position="30"/>
    </location>
</feature>
<organism evidence="11 12">
    <name type="scientific">Acetoanaerobium pronyense</name>
    <dbReference type="NCBI Taxonomy" id="1482736"/>
    <lineage>
        <taxon>Bacteria</taxon>
        <taxon>Bacillati</taxon>
        <taxon>Bacillota</taxon>
        <taxon>Clostridia</taxon>
        <taxon>Peptostreptococcales</taxon>
        <taxon>Filifactoraceae</taxon>
        <taxon>Acetoanaerobium</taxon>
    </lineage>
</organism>
<dbReference type="Gene3D" id="3.30.565.10">
    <property type="entry name" value="Histidine kinase-like ATPase, C-terminal domain"/>
    <property type="match status" value="1"/>
</dbReference>
<evidence type="ECO:0000256" key="3">
    <source>
        <dbReference type="ARBA" id="ARBA00022553"/>
    </source>
</evidence>
<dbReference type="RefSeq" id="WP_209660564.1">
    <property type="nucleotide sequence ID" value="NZ_JAGGLI010000012.1"/>
</dbReference>
<evidence type="ECO:0000313" key="11">
    <source>
        <dbReference type="EMBL" id="MBP2027499.1"/>
    </source>
</evidence>
<dbReference type="InterPro" id="IPR003594">
    <property type="entry name" value="HATPase_dom"/>
</dbReference>
<keyword evidence="9" id="KW-0812">Transmembrane</keyword>
<name>A0ABS4KLK7_9FIRM</name>
<keyword evidence="6 11" id="KW-0418">Kinase</keyword>
<dbReference type="PANTHER" id="PTHR43065:SF46">
    <property type="entry name" value="C4-DICARBOXYLATE TRANSPORT SENSOR PROTEIN DCTB"/>
    <property type="match status" value="1"/>
</dbReference>
<keyword evidence="4" id="KW-0808">Transferase</keyword>
<keyword evidence="7" id="KW-0067">ATP-binding</keyword>
<evidence type="ECO:0000256" key="6">
    <source>
        <dbReference type="ARBA" id="ARBA00022777"/>
    </source>
</evidence>
<dbReference type="InterPro" id="IPR004358">
    <property type="entry name" value="Sig_transdc_His_kin-like_C"/>
</dbReference>
<evidence type="ECO:0000256" key="1">
    <source>
        <dbReference type="ARBA" id="ARBA00000085"/>
    </source>
</evidence>
<dbReference type="CDD" id="cd01007">
    <property type="entry name" value="PBP2_BvgS_HisK_like"/>
    <property type="match status" value="1"/>
</dbReference>
<dbReference type="InterPro" id="IPR036890">
    <property type="entry name" value="HATPase_C_sf"/>
</dbReference>
<evidence type="ECO:0000256" key="2">
    <source>
        <dbReference type="ARBA" id="ARBA00012438"/>
    </source>
</evidence>
<dbReference type="InterPro" id="IPR003661">
    <property type="entry name" value="HisK_dim/P_dom"/>
</dbReference>
<evidence type="ECO:0000256" key="9">
    <source>
        <dbReference type="SAM" id="Phobius"/>
    </source>
</evidence>
<sequence length="560" mass="64186">MKKRIIILAFIFFLSVPTLWMFLGLLNTGVSIVEYMRHSKGITQKEIEYLQEHGSIVYGADKNAPPLRFVDPVDNQYKGIVIDYINLLSVEIESTIEYRPLPWEEAIEALVNKETDICDMFSSQERRKNLIFSIPIYNLRGVFAYTDYAYESADDISSSTIAVQKGDYAEEYLKTNYTDINYIYTKDLGESVELLKEGKVDLIIGDEPVVFYFLQERSLEANIAETPVYEHPVMLALPKGEETLLNIINKGIYSLKTKNSMEKIQQKWFGISTPITEEKYYYGNRYFLGALLTLLIILTAYGIHFNNKELQLKVREKTDELLKKEKDIFQAQKMAAIGQLAAGISHEMRNPIGVIRNYTYLMKLNNDYETKTIKSIESIEKQLDKASGIIDELLSFSRNNDSVKTKINLKNYFDSLIESKSMDSLRNEKKDIEFNVSGDESIYIKAYEDVLDHIFNNILNNSMYAISKQGKIDIEFFLEEKEIFISIRDSGEGIDQEIIEDIFNPFYTTKPIGKGTGLGLYIVYSEILNMSGEINIESEKGVGTTVIVKLPVEDKYEGTV</sequence>
<dbReference type="EC" id="2.7.13.3" evidence="2"/>
<evidence type="ECO:0000256" key="4">
    <source>
        <dbReference type="ARBA" id="ARBA00022679"/>
    </source>
</evidence>
<dbReference type="InterPro" id="IPR001638">
    <property type="entry name" value="Solute-binding_3/MltF_N"/>
</dbReference>
<dbReference type="Pfam" id="PF00512">
    <property type="entry name" value="HisKA"/>
    <property type="match status" value="1"/>
</dbReference>
<evidence type="ECO:0000259" key="10">
    <source>
        <dbReference type="PROSITE" id="PS50109"/>
    </source>
</evidence>
<comment type="caution">
    <text evidence="11">The sequence shown here is derived from an EMBL/GenBank/DDBJ whole genome shotgun (WGS) entry which is preliminary data.</text>
</comment>
<keyword evidence="9" id="KW-0472">Membrane</keyword>
<keyword evidence="9" id="KW-1133">Transmembrane helix</keyword>
<dbReference type="PROSITE" id="PS50109">
    <property type="entry name" value="HIS_KIN"/>
    <property type="match status" value="1"/>
</dbReference>
<evidence type="ECO:0000256" key="7">
    <source>
        <dbReference type="ARBA" id="ARBA00022840"/>
    </source>
</evidence>
<feature type="transmembrane region" description="Helical" evidence="9">
    <location>
        <begin position="286"/>
        <end position="305"/>
    </location>
</feature>
<dbReference type="SMART" id="SM00062">
    <property type="entry name" value="PBPb"/>
    <property type="match status" value="1"/>
</dbReference>
<protein>
    <recommendedName>
        <fullName evidence="2">histidine kinase</fullName>
        <ecNumber evidence="2">2.7.13.3</ecNumber>
    </recommendedName>
</protein>
<dbReference type="CDD" id="cd00082">
    <property type="entry name" value="HisKA"/>
    <property type="match status" value="1"/>
</dbReference>